<dbReference type="InterPro" id="IPR013324">
    <property type="entry name" value="RNA_pol_sigma_r3/r4-like"/>
</dbReference>
<dbReference type="RefSeq" id="WP_345469962.1">
    <property type="nucleotide sequence ID" value="NZ_BAABHF010000038.1"/>
</dbReference>
<evidence type="ECO:0000313" key="9">
    <source>
        <dbReference type="Proteomes" id="UP001500503"/>
    </source>
</evidence>
<dbReference type="Proteomes" id="UP001500503">
    <property type="component" value="Unassembled WGS sequence"/>
</dbReference>
<evidence type="ECO:0000256" key="1">
    <source>
        <dbReference type="ARBA" id="ARBA00010641"/>
    </source>
</evidence>
<name>A0ABP8QM11_9ACTN</name>
<dbReference type="PANTHER" id="PTHR43133:SF8">
    <property type="entry name" value="RNA POLYMERASE SIGMA FACTOR HI_1459-RELATED"/>
    <property type="match status" value="1"/>
</dbReference>
<proteinExistence type="inferred from homology"/>
<protein>
    <submittedName>
        <fullName evidence="8">Sigma-70 family RNA polymerase sigma factor</fullName>
    </submittedName>
</protein>
<evidence type="ECO:0000259" key="7">
    <source>
        <dbReference type="Pfam" id="PF08281"/>
    </source>
</evidence>
<dbReference type="CDD" id="cd06171">
    <property type="entry name" value="Sigma70_r4"/>
    <property type="match status" value="1"/>
</dbReference>
<feature type="domain" description="RNA polymerase sigma-70 region 2" evidence="6">
    <location>
        <begin position="26"/>
        <end position="90"/>
    </location>
</feature>
<evidence type="ECO:0000256" key="4">
    <source>
        <dbReference type="ARBA" id="ARBA00023125"/>
    </source>
</evidence>
<feature type="domain" description="RNA polymerase sigma factor 70 region 4 type 2" evidence="7">
    <location>
        <begin position="122"/>
        <end position="172"/>
    </location>
</feature>
<keyword evidence="2" id="KW-0805">Transcription regulation</keyword>
<dbReference type="NCBIfam" id="TIGR02937">
    <property type="entry name" value="sigma70-ECF"/>
    <property type="match status" value="1"/>
</dbReference>
<comment type="caution">
    <text evidence="8">The sequence shown here is derived from an EMBL/GenBank/DDBJ whole genome shotgun (WGS) entry which is preliminary data.</text>
</comment>
<keyword evidence="4" id="KW-0238">DNA-binding</keyword>
<dbReference type="InterPro" id="IPR014284">
    <property type="entry name" value="RNA_pol_sigma-70_dom"/>
</dbReference>
<dbReference type="Pfam" id="PF04542">
    <property type="entry name" value="Sigma70_r2"/>
    <property type="match status" value="1"/>
</dbReference>
<dbReference type="EMBL" id="BAABHF010000038">
    <property type="protein sequence ID" value="GAA4506106.1"/>
    <property type="molecule type" value="Genomic_DNA"/>
</dbReference>
<keyword evidence="5" id="KW-0804">Transcription</keyword>
<dbReference type="SUPFAM" id="SSF88946">
    <property type="entry name" value="Sigma2 domain of RNA polymerase sigma factors"/>
    <property type="match status" value="1"/>
</dbReference>
<dbReference type="Gene3D" id="1.10.10.10">
    <property type="entry name" value="Winged helix-like DNA-binding domain superfamily/Winged helix DNA-binding domain"/>
    <property type="match status" value="1"/>
</dbReference>
<dbReference type="InterPro" id="IPR036388">
    <property type="entry name" value="WH-like_DNA-bd_sf"/>
</dbReference>
<dbReference type="PANTHER" id="PTHR43133">
    <property type="entry name" value="RNA POLYMERASE ECF-TYPE SIGMA FACTO"/>
    <property type="match status" value="1"/>
</dbReference>
<evidence type="ECO:0000256" key="3">
    <source>
        <dbReference type="ARBA" id="ARBA00023082"/>
    </source>
</evidence>
<evidence type="ECO:0000313" key="8">
    <source>
        <dbReference type="EMBL" id="GAA4506106.1"/>
    </source>
</evidence>
<organism evidence="8 9">
    <name type="scientific">Actinoallomurus oryzae</name>
    <dbReference type="NCBI Taxonomy" id="502180"/>
    <lineage>
        <taxon>Bacteria</taxon>
        <taxon>Bacillati</taxon>
        <taxon>Actinomycetota</taxon>
        <taxon>Actinomycetes</taxon>
        <taxon>Streptosporangiales</taxon>
        <taxon>Thermomonosporaceae</taxon>
        <taxon>Actinoallomurus</taxon>
    </lineage>
</organism>
<evidence type="ECO:0000256" key="5">
    <source>
        <dbReference type="ARBA" id="ARBA00023163"/>
    </source>
</evidence>
<evidence type="ECO:0000259" key="6">
    <source>
        <dbReference type="Pfam" id="PF04542"/>
    </source>
</evidence>
<comment type="similarity">
    <text evidence="1">Belongs to the sigma-70 factor family. ECF subfamily.</text>
</comment>
<dbReference type="SUPFAM" id="SSF88659">
    <property type="entry name" value="Sigma3 and sigma4 domains of RNA polymerase sigma factors"/>
    <property type="match status" value="1"/>
</dbReference>
<keyword evidence="9" id="KW-1185">Reference proteome</keyword>
<dbReference type="InterPro" id="IPR039425">
    <property type="entry name" value="RNA_pol_sigma-70-like"/>
</dbReference>
<evidence type="ECO:0000256" key="2">
    <source>
        <dbReference type="ARBA" id="ARBA00023015"/>
    </source>
</evidence>
<dbReference type="InterPro" id="IPR007627">
    <property type="entry name" value="RNA_pol_sigma70_r2"/>
</dbReference>
<dbReference type="Gene3D" id="1.10.1740.10">
    <property type="match status" value="1"/>
</dbReference>
<reference evidence="9" key="1">
    <citation type="journal article" date="2019" name="Int. J. Syst. Evol. Microbiol.">
        <title>The Global Catalogue of Microorganisms (GCM) 10K type strain sequencing project: providing services to taxonomists for standard genome sequencing and annotation.</title>
        <authorList>
            <consortium name="The Broad Institute Genomics Platform"/>
            <consortium name="The Broad Institute Genome Sequencing Center for Infectious Disease"/>
            <person name="Wu L."/>
            <person name="Ma J."/>
        </authorList>
    </citation>
    <scope>NUCLEOTIDE SEQUENCE [LARGE SCALE GENOMIC DNA]</scope>
    <source>
        <strain evidence="9">JCM 17933</strain>
    </source>
</reference>
<dbReference type="Pfam" id="PF08281">
    <property type="entry name" value="Sigma70_r4_2"/>
    <property type="match status" value="1"/>
</dbReference>
<keyword evidence="3" id="KW-0731">Sigma factor</keyword>
<gene>
    <name evidence="8" type="ORF">GCM10023191_062790</name>
</gene>
<sequence length="192" mass="20926">MTADPDDGELIARSLDGDADAFVEVVRRHEATVGAYLARRVGRGPAEDLLGDVWVAALGSRASYDRSFSDAGPWLLGVAHNTLRRHWRSRPNEEPVADVTGMASGWDPWAAVDDRVNVESVLRQALALLRPQQREILTLVAWEDLTVAEAGRAIGIPPGTARRYLHEARMALRNAPGMAALLADQNTVKEAN</sequence>
<dbReference type="InterPro" id="IPR013249">
    <property type="entry name" value="RNA_pol_sigma70_r4_t2"/>
</dbReference>
<accession>A0ABP8QM11</accession>
<dbReference type="InterPro" id="IPR013325">
    <property type="entry name" value="RNA_pol_sigma_r2"/>
</dbReference>